<dbReference type="InterPro" id="IPR011991">
    <property type="entry name" value="ArsR-like_HTH"/>
</dbReference>
<comment type="function">
    <text evidence="5">Repressor of the lactose catabolism operon. Galactose-6-phosphate is the inducer.</text>
</comment>
<dbReference type="InterPro" id="IPR001034">
    <property type="entry name" value="DeoR_HTH"/>
</dbReference>
<dbReference type="AlphaFoldDB" id="A0A1H0NY77"/>
<dbReference type="InterPro" id="IPR036390">
    <property type="entry name" value="WH_DNA-bd_sf"/>
</dbReference>
<evidence type="ECO:0000256" key="1">
    <source>
        <dbReference type="ARBA" id="ARBA00021390"/>
    </source>
</evidence>
<protein>
    <recommendedName>
        <fullName evidence="1">Lactose phosphotransferase system repressor</fullName>
    </recommendedName>
</protein>
<feature type="domain" description="HTH deoR-type" evidence="6">
    <location>
        <begin position="6"/>
        <end position="61"/>
    </location>
</feature>
<dbReference type="PANTHER" id="PTHR30363">
    <property type="entry name" value="HTH-TYPE TRANSCRIPTIONAL REGULATOR SRLR-RELATED"/>
    <property type="match status" value="1"/>
</dbReference>
<dbReference type="Pfam" id="PF00455">
    <property type="entry name" value="DeoRC"/>
    <property type="match status" value="1"/>
</dbReference>
<reference evidence="7 8" key="1">
    <citation type="submission" date="2016-10" db="EMBL/GenBank/DDBJ databases">
        <authorList>
            <person name="de Groot N.N."/>
        </authorList>
    </citation>
    <scope>NUCLEOTIDE SEQUENCE [LARGE SCALE GENOMIC DNA]</scope>
    <source>
        <strain evidence="8">P4-7,KCTC 19426,CECT 7604</strain>
    </source>
</reference>
<dbReference type="EMBL" id="LT629710">
    <property type="protein sequence ID" value="SDO97737.1"/>
    <property type="molecule type" value="Genomic_DNA"/>
</dbReference>
<dbReference type="GO" id="GO:0003677">
    <property type="term" value="F:DNA binding"/>
    <property type="evidence" value="ECO:0007669"/>
    <property type="project" value="UniProtKB-KW"/>
</dbReference>
<sequence length="257" mass="27457">MNAKQGEERRRLILAQARGAGHIAVTEIADELDVAAETVRRDLKVLEDHGLLRRTHGGAYPVEGVGFESNIAHRSESWVPEKRRIAVAAAEQLGPAETVYLDEGFTPQLVAEELVNSGRALTVVTSSLATAGILAACAAINVILLGGRVRGRTLATVDHWATAMLSDLVIDLAVMGANGLTRDRGLTVPDSAVAAVKAKAMAVSRRKVFVGIHTKFGVTSFCRFSDVGDFETLITDTTLSAHEAHRYSALGPQVIRV</sequence>
<dbReference type="SMART" id="SM01134">
    <property type="entry name" value="DeoRC"/>
    <property type="match status" value="1"/>
</dbReference>
<dbReference type="InterPro" id="IPR014036">
    <property type="entry name" value="DeoR-like_C"/>
</dbReference>
<dbReference type="PANTHER" id="PTHR30363:SF4">
    <property type="entry name" value="GLYCEROL-3-PHOSPHATE REGULON REPRESSOR"/>
    <property type="match status" value="1"/>
</dbReference>
<evidence type="ECO:0000256" key="2">
    <source>
        <dbReference type="ARBA" id="ARBA00022491"/>
    </source>
</evidence>
<dbReference type="InterPro" id="IPR037171">
    <property type="entry name" value="NagB/RpiA_transferase-like"/>
</dbReference>
<dbReference type="SUPFAM" id="SSF46785">
    <property type="entry name" value="Winged helix' DNA-binding domain"/>
    <property type="match status" value="1"/>
</dbReference>
<dbReference type="SUPFAM" id="SSF100950">
    <property type="entry name" value="NagB/RpiA/CoA transferase-like"/>
    <property type="match status" value="1"/>
</dbReference>
<keyword evidence="3" id="KW-0805">Transcription regulation</keyword>
<dbReference type="SMART" id="SM00420">
    <property type="entry name" value="HTH_DEOR"/>
    <property type="match status" value="1"/>
</dbReference>
<evidence type="ECO:0000259" key="6">
    <source>
        <dbReference type="PROSITE" id="PS51000"/>
    </source>
</evidence>
<dbReference type="GO" id="GO:0003700">
    <property type="term" value="F:DNA-binding transcription factor activity"/>
    <property type="evidence" value="ECO:0007669"/>
    <property type="project" value="InterPro"/>
</dbReference>
<dbReference type="CDD" id="cd00090">
    <property type="entry name" value="HTH_ARSR"/>
    <property type="match status" value="1"/>
</dbReference>
<dbReference type="Gene3D" id="3.40.50.1360">
    <property type="match status" value="1"/>
</dbReference>
<dbReference type="Gene3D" id="1.10.10.10">
    <property type="entry name" value="Winged helix-like DNA-binding domain superfamily/Winged helix DNA-binding domain"/>
    <property type="match status" value="1"/>
</dbReference>
<organism evidence="7 8">
    <name type="scientific">Nakamurella panacisegetis</name>
    <dbReference type="NCBI Taxonomy" id="1090615"/>
    <lineage>
        <taxon>Bacteria</taxon>
        <taxon>Bacillati</taxon>
        <taxon>Actinomycetota</taxon>
        <taxon>Actinomycetes</taxon>
        <taxon>Nakamurellales</taxon>
        <taxon>Nakamurellaceae</taxon>
        <taxon>Nakamurella</taxon>
    </lineage>
</organism>
<gene>
    <name evidence="7" type="ORF">SAMN04515671_2543</name>
</gene>
<dbReference type="RefSeq" id="WP_090476325.1">
    <property type="nucleotide sequence ID" value="NZ_LT629710.1"/>
</dbReference>
<name>A0A1H0NY77_9ACTN</name>
<dbReference type="InterPro" id="IPR050313">
    <property type="entry name" value="Carb_Metab_HTH_regulators"/>
</dbReference>
<evidence type="ECO:0000256" key="4">
    <source>
        <dbReference type="ARBA" id="ARBA00023163"/>
    </source>
</evidence>
<dbReference type="PROSITE" id="PS51000">
    <property type="entry name" value="HTH_DEOR_2"/>
    <property type="match status" value="1"/>
</dbReference>
<keyword evidence="8" id="KW-1185">Reference proteome</keyword>
<keyword evidence="2" id="KW-0678">Repressor</keyword>
<dbReference type="PRINTS" id="PR00037">
    <property type="entry name" value="HTHLACR"/>
</dbReference>
<dbReference type="STRING" id="1090615.SAMN04515671_2543"/>
<evidence type="ECO:0000313" key="7">
    <source>
        <dbReference type="EMBL" id="SDO97737.1"/>
    </source>
</evidence>
<dbReference type="Proteomes" id="UP000198741">
    <property type="component" value="Chromosome I"/>
</dbReference>
<dbReference type="Pfam" id="PF08220">
    <property type="entry name" value="HTH_DeoR"/>
    <property type="match status" value="1"/>
</dbReference>
<evidence type="ECO:0000256" key="3">
    <source>
        <dbReference type="ARBA" id="ARBA00023015"/>
    </source>
</evidence>
<keyword evidence="7" id="KW-0238">DNA-binding</keyword>
<dbReference type="OrthoDB" id="7688673at2"/>
<dbReference type="InterPro" id="IPR036388">
    <property type="entry name" value="WH-like_DNA-bd_sf"/>
</dbReference>
<proteinExistence type="predicted"/>
<keyword evidence="4" id="KW-0804">Transcription</keyword>
<evidence type="ECO:0000313" key="8">
    <source>
        <dbReference type="Proteomes" id="UP000198741"/>
    </source>
</evidence>
<accession>A0A1H0NY77</accession>
<evidence type="ECO:0000256" key="5">
    <source>
        <dbReference type="ARBA" id="ARBA00024937"/>
    </source>
</evidence>